<dbReference type="PANTHER" id="PTHR37423:SF2">
    <property type="entry name" value="MEMBRANE-BOUND LYTIC MUREIN TRANSGLYCOSYLASE C"/>
    <property type="match status" value="1"/>
</dbReference>
<keyword evidence="5" id="KW-1185">Reference proteome</keyword>
<dbReference type="CDD" id="cd00254">
    <property type="entry name" value="LT-like"/>
    <property type="match status" value="1"/>
</dbReference>
<dbReference type="PANTHER" id="PTHR37423">
    <property type="entry name" value="SOLUBLE LYTIC MUREIN TRANSGLYCOSYLASE-RELATED"/>
    <property type="match status" value="1"/>
</dbReference>
<evidence type="ECO:0000256" key="1">
    <source>
        <dbReference type="ARBA" id="ARBA00007734"/>
    </source>
</evidence>
<gene>
    <name evidence="4" type="ORF">G4Z14_17175</name>
</gene>
<dbReference type="Gene3D" id="1.10.530.10">
    <property type="match status" value="1"/>
</dbReference>
<evidence type="ECO:0000313" key="4">
    <source>
        <dbReference type="EMBL" id="NEY92025.1"/>
    </source>
</evidence>
<evidence type="ECO:0000256" key="2">
    <source>
        <dbReference type="ARBA" id="ARBA00009387"/>
    </source>
</evidence>
<organism evidence="4 5">
    <name type="scientific">Tabrizicola oligotrophica</name>
    <dbReference type="NCBI Taxonomy" id="2710650"/>
    <lineage>
        <taxon>Bacteria</taxon>
        <taxon>Pseudomonadati</taxon>
        <taxon>Pseudomonadota</taxon>
        <taxon>Alphaproteobacteria</taxon>
        <taxon>Rhodobacterales</taxon>
        <taxon>Paracoccaceae</taxon>
        <taxon>Tabrizicola</taxon>
    </lineage>
</organism>
<accession>A0A6M0QX40</accession>
<sequence>MPALRLVSARHQDDPALAGLGLSPTEWSALFQAMIRVESGYNPSAVSPAGARGLAQLMPGTAAYLRVDIDDPLQNLDGGARYLLEQMEEFGSLDLALAAYNAGPEAVRAYGGVPPYSETQNHIRRVMAEYTRLLGST</sequence>
<proteinExistence type="inferred from homology"/>
<reference evidence="4 5" key="1">
    <citation type="submission" date="2020-02" db="EMBL/GenBank/DDBJ databases">
        <authorList>
            <person name="Chen W.-M."/>
        </authorList>
    </citation>
    <scope>NUCLEOTIDE SEQUENCE [LARGE SCALE GENOMIC DNA]</scope>
    <source>
        <strain evidence="4 5">KMS-5</strain>
    </source>
</reference>
<evidence type="ECO:0000259" key="3">
    <source>
        <dbReference type="Pfam" id="PF01464"/>
    </source>
</evidence>
<comment type="similarity">
    <text evidence="1">Belongs to the transglycosylase Slt family.</text>
</comment>
<dbReference type="AlphaFoldDB" id="A0A6M0QX40"/>
<feature type="domain" description="Transglycosylase SLT" evidence="3">
    <location>
        <begin position="27"/>
        <end position="112"/>
    </location>
</feature>
<evidence type="ECO:0000313" key="5">
    <source>
        <dbReference type="Proteomes" id="UP000477782"/>
    </source>
</evidence>
<dbReference type="InterPro" id="IPR008258">
    <property type="entry name" value="Transglycosylase_SLT_dom_1"/>
</dbReference>
<dbReference type="SUPFAM" id="SSF53955">
    <property type="entry name" value="Lysozyme-like"/>
    <property type="match status" value="1"/>
</dbReference>
<comment type="similarity">
    <text evidence="2">Belongs to the virb1 family.</text>
</comment>
<dbReference type="InterPro" id="IPR023346">
    <property type="entry name" value="Lysozyme-like_dom_sf"/>
</dbReference>
<dbReference type="Pfam" id="PF01464">
    <property type="entry name" value="SLT"/>
    <property type="match status" value="1"/>
</dbReference>
<protein>
    <submittedName>
        <fullName evidence="4">Lytic transglycosylase domain-containing protein</fullName>
    </submittedName>
</protein>
<dbReference type="EMBL" id="JAAIVJ010000018">
    <property type="protein sequence ID" value="NEY92025.1"/>
    <property type="molecule type" value="Genomic_DNA"/>
</dbReference>
<dbReference type="Proteomes" id="UP000477782">
    <property type="component" value="Unassembled WGS sequence"/>
</dbReference>
<name>A0A6M0QX40_9RHOB</name>
<comment type="caution">
    <text evidence="4">The sequence shown here is derived from an EMBL/GenBank/DDBJ whole genome shotgun (WGS) entry which is preliminary data.</text>
</comment>